<dbReference type="EMBL" id="JAGRRH010000002">
    <property type="protein sequence ID" value="KAG7373371.1"/>
    <property type="molecule type" value="Genomic_DNA"/>
</dbReference>
<dbReference type="Proteomes" id="UP000693970">
    <property type="component" value="Unassembled WGS sequence"/>
</dbReference>
<feature type="region of interest" description="Disordered" evidence="1">
    <location>
        <begin position="214"/>
        <end position="237"/>
    </location>
</feature>
<accession>A0A9K3M5B0</accession>
<proteinExistence type="predicted"/>
<dbReference type="PANTHER" id="PTHR13847">
    <property type="entry name" value="SARCOSINE DEHYDROGENASE-RELATED"/>
    <property type="match status" value="1"/>
</dbReference>
<gene>
    <name evidence="3" type="ORF">IV203_034095</name>
</gene>
<feature type="domain" description="FAD dependent oxidoreductase" evidence="2">
    <location>
        <begin position="54"/>
        <end position="526"/>
    </location>
</feature>
<evidence type="ECO:0000259" key="2">
    <source>
        <dbReference type="Pfam" id="PF01266"/>
    </source>
</evidence>
<dbReference type="Pfam" id="PF01266">
    <property type="entry name" value="DAO"/>
    <property type="match status" value="1"/>
</dbReference>
<reference evidence="3" key="2">
    <citation type="submission" date="2021-04" db="EMBL/GenBank/DDBJ databases">
        <authorList>
            <person name="Podell S."/>
        </authorList>
    </citation>
    <scope>NUCLEOTIDE SEQUENCE</scope>
    <source>
        <strain evidence="3">Hildebrandi</strain>
    </source>
</reference>
<evidence type="ECO:0000313" key="3">
    <source>
        <dbReference type="EMBL" id="KAG7373371.1"/>
    </source>
</evidence>
<evidence type="ECO:0000313" key="4">
    <source>
        <dbReference type="Proteomes" id="UP000693970"/>
    </source>
</evidence>
<name>A0A9K3M5B0_9STRA</name>
<evidence type="ECO:0000256" key="1">
    <source>
        <dbReference type="SAM" id="MobiDB-lite"/>
    </source>
</evidence>
<sequence>MFAAFFIQSGTAAVAGVTAMTYFRYKHILKRQDRLPKTPFRVFDDEHKRTFKPVIVIGAGVVGVATAYQLAKRGYSVAVLEPMDAPGEECSACAAGGMQRSNPVVDRDSWVAVVKCLTPHWARPTRNFDFFHISWSKCLTDPFFLRWVATFTQTSLFPCDEQASKQADMLNFTNYAVTEMVKMLEKNRGYLGKRSGYNTRGSLSVTYDDVTLELPEEDDESSQQKNSLNMKYNPTQSKSNLEPFKMLNGIEEVLREEPSLCFQKQLPTGAKYEYESKSASSGRFSKALAEICQNSRSRVWQLNNGGQVKFFYGTKVHGIVTGDKSSPVSSSSSEPSKVIELLTNRGTISCKSQSDSNNLVPIVVAAGAWVPHVMALMNYYAPVYPLTGYAMSVSANEALESSGRDKKGIRLFDAHLPSRIVCDKYMYTTRLGDEIRITSIGEFSGWSTKPTPSVDKEFRHEAIRQFPQLEPFVTEAKTLCGHRPLVNDGILLLGKLSAESNVYISCGPGSNGWKLAMGSGEVIARMIEGQSTRKISQELGANVETFSPSGRVLHNPLFAKICRARWDV</sequence>
<dbReference type="AlphaFoldDB" id="A0A9K3M5B0"/>
<feature type="compositionally biased region" description="Polar residues" evidence="1">
    <location>
        <begin position="223"/>
        <end position="237"/>
    </location>
</feature>
<comment type="caution">
    <text evidence="3">The sequence shown here is derived from an EMBL/GenBank/DDBJ whole genome shotgun (WGS) entry which is preliminary data.</text>
</comment>
<keyword evidence="4" id="KW-1185">Reference proteome</keyword>
<reference evidence="3" key="1">
    <citation type="journal article" date="2021" name="Sci. Rep.">
        <title>Diploid genomic architecture of Nitzschia inconspicua, an elite biomass production diatom.</title>
        <authorList>
            <person name="Oliver A."/>
            <person name="Podell S."/>
            <person name="Pinowska A."/>
            <person name="Traller J.C."/>
            <person name="Smith S.R."/>
            <person name="McClure R."/>
            <person name="Beliaev A."/>
            <person name="Bohutskyi P."/>
            <person name="Hill E.A."/>
            <person name="Rabines A."/>
            <person name="Zheng H."/>
            <person name="Allen L.Z."/>
            <person name="Kuo A."/>
            <person name="Grigoriev I.V."/>
            <person name="Allen A.E."/>
            <person name="Hazlebeck D."/>
            <person name="Allen E.E."/>
        </authorList>
    </citation>
    <scope>NUCLEOTIDE SEQUENCE</scope>
    <source>
        <strain evidence="3">Hildebrandi</strain>
    </source>
</reference>
<organism evidence="3 4">
    <name type="scientific">Nitzschia inconspicua</name>
    <dbReference type="NCBI Taxonomy" id="303405"/>
    <lineage>
        <taxon>Eukaryota</taxon>
        <taxon>Sar</taxon>
        <taxon>Stramenopiles</taxon>
        <taxon>Ochrophyta</taxon>
        <taxon>Bacillariophyta</taxon>
        <taxon>Bacillariophyceae</taxon>
        <taxon>Bacillariophycidae</taxon>
        <taxon>Bacillariales</taxon>
        <taxon>Bacillariaceae</taxon>
        <taxon>Nitzschia</taxon>
    </lineage>
</organism>
<dbReference type="OrthoDB" id="498204at2759"/>
<protein>
    <submittedName>
        <fullName evidence="3">FAD dependent oxidoreductase</fullName>
    </submittedName>
</protein>
<dbReference type="GO" id="GO:0005737">
    <property type="term" value="C:cytoplasm"/>
    <property type="evidence" value="ECO:0007669"/>
    <property type="project" value="TreeGrafter"/>
</dbReference>
<dbReference type="InterPro" id="IPR006076">
    <property type="entry name" value="FAD-dep_OxRdtase"/>
</dbReference>